<dbReference type="AlphaFoldDB" id="A0A061DNY2"/>
<dbReference type="PANTHER" id="PTHR33592">
    <property type="entry name" value="TRANSMEMBRANE PROTEIN"/>
    <property type="match status" value="1"/>
</dbReference>
<keyword evidence="1" id="KW-0732">Signal</keyword>
<evidence type="ECO:0000313" key="2">
    <source>
        <dbReference type="EMBL" id="EOX94529.1"/>
    </source>
</evidence>
<protein>
    <recommendedName>
        <fullName evidence="4">Secreted protein</fullName>
    </recommendedName>
</protein>
<evidence type="ECO:0008006" key="4">
    <source>
        <dbReference type="Google" id="ProtNLM"/>
    </source>
</evidence>
<reference evidence="2 3" key="1">
    <citation type="journal article" date="2013" name="Genome Biol.">
        <title>The genome sequence of the most widely cultivated cacao type and its use to identify candidate genes regulating pod color.</title>
        <authorList>
            <person name="Motamayor J.C."/>
            <person name="Mockaitis K."/>
            <person name="Schmutz J."/>
            <person name="Haiminen N."/>
            <person name="Iii D.L."/>
            <person name="Cornejo O."/>
            <person name="Findley S.D."/>
            <person name="Zheng P."/>
            <person name="Utro F."/>
            <person name="Royaert S."/>
            <person name="Saski C."/>
            <person name="Jenkins J."/>
            <person name="Podicheti R."/>
            <person name="Zhao M."/>
            <person name="Scheffler B.E."/>
            <person name="Stack J.C."/>
            <person name="Feltus F.A."/>
            <person name="Mustiga G.M."/>
            <person name="Amores F."/>
            <person name="Phillips W."/>
            <person name="Marelli J.P."/>
            <person name="May G.D."/>
            <person name="Shapiro H."/>
            <person name="Ma J."/>
            <person name="Bustamante C.D."/>
            <person name="Schnell R.J."/>
            <person name="Main D."/>
            <person name="Gilbert D."/>
            <person name="Parida L."/>
            <person name="Kuhn D.N."/>
        </authorList>
    </citation>
    <scope>NUCLEOTIDE SEQUENCE [LARGE SCALE GENOMIC DNA]</scope>
    <source>
        <strain evidence="3">cv. Matina 1-6</strain>
    </source>
</reference>
<gene>
    <name evidence="2" type="ORF">TCM_004138</name>
</gene>
<dbReference type="eggNOG" id="ENOG502S86T">
    <property type="taxonomic scope" value="Eukaryota"/>
</dbReference>
<dbReference type="HOGENOM" id="CLU_165084_1_0_1"/>
<dbReference type="PANTHER" id="PTHR33592:SF3">
    <property type="entry name" value="TRANSMEMBRANE PROTEIN"/>
    <property type="match status" value="1"/>
</dbReference>
<sequence>MKCLHLFVFVTAVNFLLSTHPCEASRLLNEDVLVLQSLQKGPVPPSGRNGCTNIPGRGGPPCTSHRAFAGHIMAPPRLQPDHMSLFRAAANLK</sequence>
<feature type="signal peptide" evidence="1">
    <location>
        <begin position="1"/>
        <end position="24"/>
    </location>
</feature>
<accession>A0A061DNY2</accession>
<evidence type="ECO:0000313" key="3">
    <source>
        <dbReference type="Proteomes" id="UP000026915"/>
    </source>
</evidence>
<proteinExistence type="predicted"/>
<keyword evidence="3" id="KW-1185">Reference proteome</keyword>
<dbReference type="Gramene" id="EOX94529">
    <property type="protein sequence ID" value="EOX94529"/>
    <property type="gene ID" value="TCM_004138"/>
</dbReference>
<feature type="chain" id="PRO_5001600506" description="Secreted protein" evidence="1">
    <location>
        <begin position="25"/>
        <end position="93"/>
    </location>
</feature>
<dbReference type="Proteomes" id="UP000026915">
    <property type="component" value="Chromosome 1"/>
</dbReference>
<dbReference type="EMBL" id="CM001879">
    <property type="protein sequence ID" value="EOX94529.1"/>
    <property type="molecule type" value="Genomic_DNA"/>
</dbReference>
<dbReference type="OMA" id="FAGHIMA"/>
<organism evidence="2 3">
    <name type="scientific">Theobroma cacao</name>
    <name type="common">Cacao</name>
    <name type="synonym">Cocoa</name>
    <dbReference type="NCBI Taxonomy" id="3641"/>
    <lineage>
        <taxon>Eukaryota</taxon>
        <taxon>Viridiplantae</taxon>
        <taxon>Streptophyta</taxon>
        <taxon>Embryophyta</taxon>
        <taxon>Tracheophyta</taxon>
        <taxon>Spermatophyta</taxon>
        <taxon>Magnoliopsida</taxon>
        <taxon>eudicotyledons</taxon>
        <taxon>Gunneridae</taxon>
        <taxon>Pentapetalae</taxon>
        <taxon>rosids</taxon>
        <taxon>malvids</taxon>
        <taxon>Malvales</taxon>
        <taxon>Malvaceae</taxon>
        <taxon>Byttnerioideae</taxon>
        <taxon>Theobroma</taxon>
    </lineage>
</organism>
<dbReference type="InParanoid" id="A0A061DNY2"/>
<evidence type="ECO:0000256" key="1">
    <source>
        <dbReference type="SAM" id="SignalP"/>
    </source>
</evidence>
<name>A0A061DNY2_THECC</name>